<comment type="caution">
    <text evidence="9">The sequence shown here is derived from an EMBL/GenBank/DDBJ whole genome shotgun (WGS) entry which is preliminary data.</text>
</comment>
<keyword evidence="2" id="KW-0805">Transcription regulation</keyword>
<evidence type="ECO:0000256" key="1">
    <source>
        <dbReference type="ARBA" id="ARBA00004049"/>
    </source>
</evidence>
<dbReference type="PROSITE" id="PS51519">
    <property type="entry name" value="RWP_RK"/>
    <property type="match status" value="1"/>
</dbReference>
<feature type="domain" description="RWP-RK" evidence="8">
    <location>
        <begin position="283"/>
        <end position="375"/>
    </location>
</feature>
<keyword evidence="6" id="KW-0539">Nucleus</keyword>
<accession>A0AAW1VWL2</accession>
<organism evidence="9 10">
    <name type="scientific">Rubus argutus</name>
    <name type="common">Southern blackberry</name>
    <dbReference type="NCBI Taxonomy" id="59490"/>
    <lineage>
        <taxon>Eukaryota</taxon>
        <taxon>Viridiplantae</taxon>
        <taxon>Streptophyta</taxon>
        <taxon>Embryophyta</taxon>
        <taxon>Tracheophyta</taxon>
        <taxon>Spermatophyta</taxon>
        <taxon>Magnoliopsida</taxon>
        <taxon>eudicotyledons</taxon>
        <taxon>Gunneridae</taxon>
        <taxon>Pentapetalae</taxon>
        <taxon>rosids</taxon>
        <taxon>fabids</taxon>
        <taxon>Rosales</taxon>
        <taxon>Rosaceae</taxon>
        <taxon>Rosoideae</taxon>
        <taxon>Rosoideae incertae sedis</taxon>
        <taxon>Rubus</taxon>
    </lineage>
</organism>
<dbReference type="GO" id="GO:0003677">
    <property type="term" value="F:DNA binding"/>
    <property type="evidence" value="ECO:0007669"/>
    <property type="project" value="UniProtKB-KW"/>
</dbReference>
<evidence type="ECO:0000313" key="10">
    <source>
        <dbReference type="Proteomes" id="UP001457282"/>
    </source>
</evidence>
<dbReference type="PANTHER" id="PTHR46373">
    <property type="entry name" value="PROTEIN RKD4"/>
    <property type="match status" value="1"/>
</dbReference>
<dbReference type="Pfam" id="PF02042">
    <property type="entry name" value="RWP-RK"/>
    <property type="match status" value="1"/>
</dbReference>
<reference evidence="9 10" key="1">
    <citation type="journal article" date="2023" name="G3 (Bethesda)">
        <title>A chromosome-length genome assembly and annotation of blackberry (Rubus argutus, cv. 'Hillquist').</title>
        <authorList>
            <person name="Bruna T."/>
            <person name="Aryal R."/>
            <person name="Dudchenko O."/>
            <person name="Sargent D.J."/>
            <person name="Mead D."/>
            <person name="Buti M."/>
            <person name="Cavallini A."/>
            <person name="Hytonen T."/>
            <person name="Andres J."/>
            <person name="Pham M."/>
            <person name="Weisz D."/>
            <person name="Mascagni F."/>
            <person name="Usai G."/>
            <person name="Natali L."/>
            <person name="Bassil N."/>
            <person name="Fernandez G.E."/>
            <person name="Lomsadze A."/>
            <person name="Armour M."/>
            <person name="Olukolu B."/>
            <person name="Poorten T."/>
            <person name="Britton C."/>
            <person name="Davik J."/>
            <person name="Ashrafi H."/>
            <person name="Aiden E.L."/>
            <person name="Borodovsky M."/>
            <person name="Worthington M."/>
        </authorList>
    </citation>
    <scope>NUCLEOTIDE SEQUENCE [LARGE SCALE GENOMIC DNA]</scope>
    <source>
        <strain evidence="9">PI 553951</strain>
    </source>
</reference>
<name>A0AAW1VWL2_RUBAR</name>
<dbReference type="AlphaFoldDB" id="A0AAW1VWL2"/>
<evidence type="ECO:0000256" key="6">
    <source>
        <dbReference type="ARBA" id="ARBA00023242"/>
    </source>
</evidence>
<comment type="function">
    <text evidence="1">Putative transcription factor.</text>
</comment>
<protein>
    <recommendedName>
        <fullName evidence="8">RWP-RK domain-containing protein</fullName>
    </recommendedName>
</protein>
<gene>
    <name evidence="9" type="ORF">M0R45_035133</name>
</gene>
<evidence type="ECO:0000313" key="9">
    <source>
        <dbReference type="EMBL" id="KAK9911212.1"/>
    </source>
</evidence>
<dbReference type="InterPro" id="IPR044607">
    <property type="entry name" value="RKD-like"/>
</dbReference>
<dbReference type="Proteomes" id="UP001457282">
    <property type="component" value="Unassembled WGS sequence"/>
</dbReference>
<proteinExistence type="predicted"/>
<dbReference type="EMBL" id="JBEDUW010000007">
    <property type="protein sequence ID" value="KAK9911212.1"/>
    <property type="molecule type" value="Genomic_DNA"/>
</dbReference>
<feature type="region of interest" description="Disordered" evidence="7">
    <location>
        <begin position="261"/>
        <end position="296"/>
    </location>
</feature>
<dbReference type="GO" id="GO:0003700">
    <property type="term" value="F:DNA-binding transcription factor activity"/>
    <property type="evidence" value="ECO:0007669"/>
    <property type="project" value="InterPro"/>
</dbReference>
<keyword evidence="4" id="KW-0238">DNA-binding</keyword>
<evidence type="ECO:0000256" key="4">
    <source>
        <dbReference type="ARBA" id="ARBA00023125"/>
    </source>
</evidence>
<dbReference type="InterPro" id="IPR003035">
    <property type="entry name" value="RWP-RK_dom"/>
</dbReference>
<evidence type="ECO:0000259" key="8">
    <source>
        <dbReference type="PROSITE" id="PS51519"/>
    </source>
</evidence>
<sequence>MADIPWGVVPYHDPYDHEVPDVLSFMNDSTDPSLENIPALFDQVLVPSSPHPAILLCDNGIQDLNNPIPISAPVRDLGNNTLSNNGGGEGNTAISFVDHPSLFFGEGGESGFDQNQNYPGGFGNNVMPLLPIWPPPAPIPYSFCGCQVLREIVHFNSNYFIRLEIHGKLGVICHAIQERRANVFYNSRASSEPHYQTFDFRTKNIEEVKHFLTQYCIERKIEGYLMQHDPMQAFYQTLCVGMEDWDDVLSYPDEFIPEEDFDTDDFIPPESEKVDEMEQQPADESSGNRKGKPPRLPLAEQRKRAAKMKLEDLRVYFHLTIEEASEQLRFCPTVVKKICRKFGVSRWPGRKIKSIERQVASLRPLLLSYCESTRIHITAEIKRLEKEIAQLSRYEV</sequence>
<dbReference type="PANTHER" id="PTHR46373:SF5">
    <property type="entry name" value="RWP-RK DOMAIN PROTEIN"/>
    <property type="match status" value="1"/>
</dbReference>
<keyword evidence="3" id="KW-0175">Coiled coil</keyword>
<evidence type="ECO:0000256" key="5">
    <source>
        <dbReference type="ARBA" id="ARBA00023163"/>
    </source>
</evidence>
<keyword evidence="5" id="KW-0804">Transcription</keyword>
<evidence type="ECO:0000256" key="3">
    <source>
        <dbReference type="ARBA" id="ARBA00023054"/>
    </source>
</evidence>
<keyword evidence="10" id="KW-1185">Reference proteome</keyword>
<evidence type="ECO:0000256" key="2">
    <source>
        <dbReference type="ARBA" id="ARBA00023015"/>
    </source>
</evidence>
<evidence type="ECO:0000256" key="7">
    <source>
        <dbReference type="SAM" id="MobiDB-lite"/>
    </source>
</evidence>